<dbReference type="SUPFAM" id="SSF54768">
    <property type="entry name" value="dsRNA-binding domain-like"/>
    <property type="match status" value="1"/>
</dbReference>
<dbReference type="Pfam" id="PF03719">
    <property type="entry name" value="Ribosomal_S5_C"/>
    <property type="match status" value="1"/>
</dbReference>
<dbReference type="NCBIfam" id="NF003125">
    <property type="entry name" value="PRK04044.1"/>
    <property type="match status" value="1"/>
</dbReference>
<evidence type="ECO:0000256" key="6">
    <source>
        <dbReference type="ARBA" id="ARBA00025844"/>
    </source>
</evidence>
<feature type="domain" description="S5 DRBM" evidence="10">
    <location>
        <begin position="46"/>
        <end position="109"/>
    </location>
</feature>
<dbReference type="SUPFAM" id="SSF54211">
    <property type="entry name" value="Ribosomal protein S5 domain 2-like"/>
    <property type="match status" value="1"/>
</dbReference>
<name>A0A1L2JJZ4_9CREN</name>
<organism evidence="11">
    <name type="scientific">uncultured korarchaeote</name>
    <dbReference type="NCBI Taxonomy" id="161241"/>
    <lineage>
        <taxon>Archaea</taxon>
        <taxon>Thermoproteota</taxon>
        <taxon>environmental samples</taxon>
    </lineage>
</organism>
<evidence type="ECO:0000256" key="1">
    <source>
        <dbReference type="ARBA" id="ARBA00008945"/>
    </source>
</evidence>
<comment type="function">
    <text evidence="8">With S4 and S12 plays an important role in translational accuracy.</text>
</comment>
<comment type="domain">
    <text evidence="8">The N-terminal domain interacts with the head of the 30S subunit; the C-terminal domain interacts with the body and contacts protein S4. The interaction surface between S4 and S5 is involved in control of translational fidelity.</text>
</comment>
<dbReference type="InterPro" id="IPR005324">
    <property type="entry name" value="Ribosomal_uS5_C"/>
</dbReference>
<dbReference type="FunFam" id="3.30.160.20:FF:000002">
    <property type="entry name" value="40S ribosomal protein S2"/>
    <property type="match status" value="1"/>
</dbReference>
<dbReference type="GO" id="GO:0019843">
    <property type="term" value="F:rRNA binding"/>
    <property type="evidence" value="ECO:0007669"/>
    <property type="project" value="UniProtKB-UniRule"/>
</dbReference>
<evidence type="ECO:0000256" key="3">
    <source>
        <dbReference type="ARBA" id="ARBA00022884"/>
    </source>
</evidence>
<evidence type="ECO:0000256" key="4">
    <source>
        <dbReference type="ARBA" id="ARBA00022980"/>
    </source>
</evidence>
<dbReference type="InterPro" id="IPR020568">
    <property type="entry name" value="Ribosomal_Su5_D2-typ_SF"/>
</dbReference>
<dbReference type="EMBL" id="KX764941">
    <property type="protein sequence ID" value="AOZ56028.1"/>
    <property type="molecule type" value="Genomic_DNA"/>
</dbReference>
<dbReference type="AlphaFoldDB" id="A0A1L2JJZ4"/>
<keyword evidence="5 8" id="KW-0687">Ribonucleoprotein</keyword>
<dbReference type="PANTHER" id="PTHR13718">
    <property type="entry name" value="RIBOSOMAL S SUBUNIT"/>
    <property type="match status" value="1"/>
</dbReference>
<evidence type="ECO:0000256" key="5">
    <source>
        <dbReference type="ARBA" id="ARBA00023274"/>
    </source>
</evidence>
<evidence type="ECO:0000259" key="10">
    <source>
        <dbReference type="PROSITE" id="PS50881"/>
    </source>
</evidence>
<dbReference type="NCBIfam" id="TIGR01020">
    <property type="entry name" value="uS5_euk_arch"/>
    <property type="match status" value="1"/>
</dbReference>
<evidence type="ECO:0000313" key="11">
    <source>
        <dbReference type="EMBL" id="AOZ56028.1"/>
    </source>
</evidence>
<keyword evidence="2 8" id="KW-0699">rRNA-binding</keyword>
<keyword evidence="3 8" id="KW-0694">RNA-binding</keyword>
<dbReference type="GO" id="GO:0003735">
    <property type="term" value="F:structural constituent of ribosome"/>
    <property type="evidence" value="ECO:0007669"/>
    <property type="project" value="UniProtKB-UniRule"/>
</dbReference>
<reference evidence="11" key="1">
    <citation type="journal article" date="2017" name="Nature">
        <title>Metagenomic exploration of ASGARD archaea illuminates the origin of cellular complexity in eukaryotes.</title>
        <authorList>
            <person name="Zaremba-Niedzwiedzka K."/>
            <person name="Caceres E.F."/>
            <person name="Saw J.H.W."/>
            <person name="Backstrom D."/>
            <person name="Juzokaite L."/>
            <person name="Vancaester E."/>
            <person name="Seitz K.W."/>
            <person name="Anantharaman K."/>
            <person name="Starnawski P."/>
            <person name="Kjeldsen K.U."/>
            <person name="Stott M.B."/>
            <person name="Nunoura T."/>
            <person name="Banfield J.F."/>
            <person name="Schramm A."/>
            <person name="Baker B.J."/>
            <person name="Spang A."/>
            <person name="Ettema T.J.G."/>
        </authorList>
    </citation>
    <scope>NUCLEOTIDE SEQUENCE</scope>
    <source>
        <strain evidence="11">TIV_3</strain>
    </source>
</reference>
<dbReference type="FunFam" id="3.30.230.10:FF:000004">
    <property type="entry name" value="40S ribosomal protein S2"/>
    <property type="match status" value="1"/>
</dbReference>
<dbReference type="Pfam" id="PF00333">
    <property type="entry name" value="Ribosomal_S5"/>
    <property type="match status" value="1"/>
</dbReference>
<dbReference type="InterPro" id="IPR000851">
    <property type="entry name" value="Ribosomal_uS5"/>
</dbReference>
<dbReference type="InterPro" id="IPR005711">
    <property type="entry name" value="Ribosomal_uS5_euk/arc"/>
</dbReference>
<dbReference type="InterPro" id="IPR047866">
    <property type="entry name" value="Ribosomal_uS5_arc"/>
</dbReference>
<evidence type="ECO:0000256" key="8">
    <source>
        <dbReference type="HAMAP-Rule" id="MF_01307"/>
    </source>
</evidence>
<proteinExistence type="inferred from homology"/>
<dbReference type="PROSITE" id="PS50881">
    <property type="entry name" value="S5_DSRBD"/>
    <property type="match status" value="1"/>
</dbReference>
<comment type="similarity">
    <text evidence="1 8 9">Belongs to the universal ribosomal protein uS5 family.</text>
</comment>
<dbReference type="GO" id="GO:0022627">
    <property type="term" value="C:cytosolic small ribosomal subunit"/>
    <property type="evidence" value="ECO:0007669"/>
    <property type="project" value="TreeGrafter"/>
</dbReference>
<sequence length="198" mass="21726">MSEEWAPRTKLGRMVQEGEITSIDEIFKLGIPIKEPEIVDTLLPDLKEDLISVDMVQRQTDAGELTSFRVCIVVGNMDGYVGIGIGKGRNFREAIRAALREAKLSIIPVLRGCGAWGCMCNLPHSLRFKAYGKAGSVRVYLLPAPRGSGLVIGESGKKVLMMAGVEDIKSFTKGSKSTRINFAYAVYNALKSQHAFQF</sequence>
<evidence type="ECO:0000256" key="7">
    <source>
        <dbReference type="ARBA" id="ARBA00035255"/>
    </source>
</evidence>
<dbReference type="HAMAP" id="MF_01307_A">
    <property type="entry name" value="Ribosomal_uS5_A"/>
    <property type="match status" value="1"/>
</dbReference>
<dbReference type="Gene3D" id="3.30.230.10">
    <property type="match status" value="1"/>
</dbReference>
<comment type="subunit">
    <text evidence="6 8">Part of the 30S ribosomal subunit. Contacts protein S4.</text>
</comment>
<keyword evidence="4 8" id="KW-0689">Ribosomal protein</keyword>
<evidence type="ECO:0000256" key="9">
    <source>
        <dbReference type="RuleBase" id="RU003823"/>
    </source>
</evidence>
<gene>
    <name evidence="8" type="primary">rps5</name>
</gene>
<accession>A0A1L2JJZ4</accession>
<protein>
    <recommendedName>
        <fullName evidence="7 8">Small ribosomal subunit protein uS5</fullName>
    </recommendedName>
</protein>
<dbReference type="InterPro" id="IPR014721">
    <property type="entry name" value="Ribsml_uS5_D2-typ_fold_subgr"/>
</dbReference>
<dbReference type="GO" id="GO:0006412">
    <property type="term" value="P:translation"/>
    <property type="evidence" value="ECO:0007669"/>
    <property type="project" value="UniProtKB-UniRule"/>
</dbReference>
<dbReference type="Gene3D" id="3.30.160.20">
    <property type="match status" value="1"/>
</dbReference>
<dbReference type="PANTHER" id="PTHR13718:SF4">
    <property type="entry name" value="40S RIBOSOMAL PROTEIN S2"/>
    <property type="match status" value="1"/>
</dbReference>
<dbReference type="InterPro" id="IPR013810">
    <property type="entry name" value="Ribosomal_uS5_N"/>
</dbReference>
<evidence type="ECO:0000256" key="2">
    <source>
        <dbReference type="ARBA" id="ARBA00022730"/>
    </source>
</evidence>